<dbReference type="Proteomes" id="UP000198769">
    <property type="component" value="Unassembled WGS sequence"/>
</dbReference>
<name>A0A1I4VRL0_CHROL</name>
<organism evidence="1 2">
    <name type="scientific">Chryseobacterium oleae</name>
    <dbReference type="NCBI Taxonomy" id="491207"/>
    <lineage>
        <taxon>Bacteria</taxon>
        <taxon>Pseudomonadati</taxon>
        <taxon>Bacteroidota</taxon>
        <taxon>Flavobacteriia</taxon>
        <taxon>Flavobacteriales</taxon>
        <taxon>Weeksellaceae</taxon>
        <taxon>Chryseobacterium group</taxon>
        <taxon>Chryseobacterium</taxon>
    </lineage>
</organism>
<sequence length="336" mass="39227">MGTVINMKDSATKEYIKLKTEGILNLEALCDEYGMTAEELVGFHNTHCSISELLNLSLPKYVEYIYIPADKFKIRDSRLLKNTVLEIPTGSGKKVYGVIIKFLPKNLQIHYKINVRRTHSYIELNKEKTYVNNQGIDKIIEQLFEKAEQVLYPLQIATNSNGSIQKLLNKEDIAHRWKTECFPELKEYYQSETTDRILGQLDQAYTDIDLKKDLFSRNIFYKLFFLPVYKGYPNFSRKDFLQIYFSSLSRNAGYTIEYSLNKEYTRGNKIALTITGTEEEDGFNRNSSKGRIDLLYKFERETREIFSVNGTLSTFEKGEEYIIEFQAYEQKNSQSI</sequence>
<evidence type="ECO:0008006" key="3">
    <source>
        <dbReference type="Google" id="ProtNLM"/>
    </source>
</evidence>
<keyword evidence="2" id="KW-1185">Reference proteome</keyword>
<accession>A0A1I4VRL0</accession>
<evidence type="ECO:0000313" key="2">
    <source>
        <dbReference type="Proteomes" id="UP000198769"/>
    </source>
</evidence>
<proteinExistence type="predicted"/>
<protein>
    <recommendedName>
        <fullName evidence="3">LysM domain-containing protein</fullName>
    </recommendedName>
</protein>
<reference evidence="2" key="1">
    <citation type="submission" date="2016-10" db="EMBL/GenBank/DDBJ databases">
        <authorList>
            <person name="Varghese N."/>
            <person name="Submissions S."/>
        </authorList>
    </citation>
    <scope>NUCLEOTIDE SEQUENCE [LARGE SCALE GENOMIC DNA]</scope>
    <source>
        <strain evidence="2">DSM 25575</strain>
    </source>
</reference>
<gene>
    <name evidence="1" type="ORF">SAMN05421594_0544</name>
</gene>
<dbReference type="EMBL" id="FOVD01000001">
    <property type="protein sequence ID" value="SFN03669.1"/>
    <property type="molecule type" value="Genomic_DNA"/>
</dbReference>
<evidence type="ECO:0000313" key="1">
    <source>
        <dbReference type="EMBL" id="SFN03669.1"/>
    </source>
</evidence>
<dbReference type="AlphaFoldDB" id="A0A1I4VRL0"/>